<dbReference type="OrthoDB" id="10250354at2759"/>
<dbReference type="EMBL" id="JACEEZ010002210">
    <property type="protein sequence ID" value="KAG0728429.1"/>
    <property type="molecule type" value="Genomic_DNA"/>
</dbReference>
<feature type="region of interest" description="Disordered" evidence="1">
    <location>
        <begin position="158"/>
        <end position="324"/>
    </location>
</feature>
<sequence length="395" mass="41132">MAADNFYKELLKKITSETTLPIYTMQHSTLKPTLSYYYFLSLCPALTGLIVTGDVSSTCTSSDTNSVNSNNRVSSAIGVGSSSVGSSLSNTGMGNPFARAAPHASWGSTESCEQRPILAPSRLYSHADSGDPAQVTRECVDGGRWSLFCGDHPLGECSRGERSKVTSSGVLRSPSLGASGRLGGPLRPAPRRSFFPPPTLTVTGSSPPQAAKSEFKLKPSVLGSPNPFAKPAPESPGETADGEREGSSQVLGSSSQKEDVTPPVSTSHCQVSSSTPPTATTPCREDTQGTRTPTQASDTKTTSRTTTHSSSNSSNTSANSNITTSSATLGAGSLFLPLSRNDNNSDSASSPTLGNSSFIFGRNLHSKVAEVEVGGGATAAPPTWFCRGARPRRPF</sequence>
<reference evidence="2" key="1">
    <citation type="submission" date="2020-07" db="EMBL/GenBank/DDBJ databases">
        <title>The High-quality genome of the commercially important snow crab, Chionoecetes opilio.</title>
        <authorList>
            <person name="Jeong J.-H."/>
            <person name="Ryu S."/>
        </authorList>
    </citation>
    <scope>NUCLEOTIDE SEQUENCE</scope>
    <source>
        <strain evidence="2">MADBK_172401_WGS</strain>
        <tissue evidence="2">Digestive gland</tissue>
    </source>
</reference>
<keyword evidence="3" id="KW-1185">Reference proteome</keyword>
<gene>
    <name evidence="2" type="ORF">GWK47_032473</name>
</gene>
<organism evidence="2 3">
    <name type="scientific">Chionoecetes opilio</name>
    <name type="common">Atlantic snow crab</name>
    <name type="synonym">Cancer opilio</name>
    <dbReference type="NCBI Taxonomy" id="41210"/>
    <lineage>
        <taxon>Eukaryota</taxon>
        <taxon>Metazoa</taxon>
        <taxon>Ecdysozoa</taxon>
        <taxon>Arthropoda</taxon>
        <taxon>Crustacea</taxon>
        <taxon>Multicrustacea</taxon>
        <taxon>Malacostraca</taxon>
        <taxon>Eumalacostraca</taxon>
        <taxon>Eucarida</taxon>
        <taxon>Decapoda</taxon>
        <taxon>Pleocyemata</taxon>
        <taxon>Brachyura</taxon>
        <taxon>Eubrachyura</taxon>
        <taxon>Majoidea</taxon>
        <taxon>Majidae</taxon>
        <taxon>Chionoecetes</taxon>
    </lineage>
</organism>
<feature type="compositionally biased region" description="Low complexity" evidence="1">
    <location>
        <begin position="272"/>
        <end position="282"/>
    </location>
</feature>
<protein>
    <submittedName>
        <fullName evidence="2">Uncharacterized protein</fullName>
    </submittedName>
</protein>
<evidence type="ECO:0000256" key="1">
    <source>
        <dbReference type="SAM" id="MobiDB-lite"/>
    </source>
</evidence>
<comment type="caution">
    <text evidence="2">The sequence shown here is derived from an EMBL/GenBank/DDBJ whole genome shotgun (WGS) entry which is preliminary data.</text>
</comment>
<feature type="compositionally biased region" description="Low complexity" evidence="1">
    <location>
        <begin position="294"/>
        <end position="324"/>
    </location>
</feature>
<evidence type="ECO:0000313" key="3">
    <source>
        <dbReference type="Proteomes" id="UP000770661"/>
    </source>
</evidence>
<name>A0A8J4YW27_CHIOP</name>
<dbReference type="AlphaFoldDB" id="A0A8J4YW27"/>
<dbReference type="Proteomes" id="UP000770661">
    <property type="component" value="Unassembled WGS sequence"/>
</dbReference>
<proteinExistence type="predicted"/>
<evidence type="ECO:0000313" key="2">
    <source>
        <dbReference type="EMBL" id="KAG0728429.1"/>
    </source>
</evidence>
<accession>A0A8J4YW27</accession>